<feature type="transmembrane region" description="Helical" evidence="6">
    <location>
        <begin position="121"/>
        <end position="148"/>
    </location>
</feature>
<feature type="transmembrane region" description="Helical" evidence="6">
    <location>
        <begin position="155"/>
        <end position="175"/>
    </location>
</feature>
<evidence type="ECO:0000256" key="3">
    <source>
        <dbReference type="ARBA" id="ARBA00022692"/>
    </source>
</evidence>
<dbReference type="Pfam" id="PF02653">
    <property type="entry name" value="BPD_transp_2"/>
    <property type="match status" value="1"/>
</dbReference>
<feature type="transmembrane region" description="Helical" evidence="6">
    <location>
        <begin position="396"/>
        <end position="414"/>
    </location>
</feature>
<dbReference type="PANTHER" id="PTHR30482:SF10">
    <property type="entry name" value="HIGH-AFFINITY BRANCHED-CHAIN AMINO ACID TRANSPORT PROTEIN BRAE"/>
    <property type="match status" value="1"/>
</dbReference>
<feature type="transmembrane region" description="Helical" evidence="6">
    <location>
        <begin position="317"/>
        <end position="339"/>
    </location>
</feature>
<evidence type="ECO:0000256" key="2">
    <source>
        <dbReference type="ARBA" id="ARBA00022475"/>
    </source>
</evidence>
<feature type="transmembrane region" description="Helical" evidence="6">
    <location>
        <begin position="235"/>
        <end position="253"/>
    </location>
</feature>
<keyword evidence="5 6" id="KW-0472">Membrane</keyword>
<evidence type="ECO:0000256" key="1">
    <source>
        <dbReference type="ARBA" id="ARBA00004651"/>
    </source>
</evidence>
<evidence type="ECO:0000313" key="10">
    <source>
        <dbReference type="Proteomes" id="UP000318661"/>
    </source>
</evidence>
<feature type="transmembrane region" description="Helical" evidence="6">
    <location>
        <begin position="18"/>
        <end position="36"/>
    </location>
</feature>
<dbReference type="Proteomes" id="UP000315217">
    <property type="component" value="Unassembled WGS sequence"/>
</dbReference>
<dbReference type="EMBL" id="VBAJ01000033">
    <property type="protein sequence ID" value="TMJ09874.1"/>
    <property type="molecule type" value="Genomic_DNA"/>
</dbReference>
<organism evidence="7 9">
    <name type="scientific">Candidatus Segetimicrobium genomatis</name>
    <dbReference type="NCBI Taxonomy" id="2569760"/>
    <lineage>
        <taxon>Bacteria</taxon>
        <taxon>Bacillati</taxon>
        <taxon>Candidatus Sysuimicrobiota</taxon>
        <taxon>Candidatus Sysuimicrobiia</taxon>
        <taxon>Candidatus Sysuimicrobiales</taxon>
        <taxon>Candidatus Segetimicrobiaceae</taxon>
        <taxon>Candidatus Segetimicrobium</taxon>
    </lineage>
</organism>
<dbReference type="AlphaFoldDB" id="A0A537LMH0"/>
<evidence type="ECO:0000313" key="8">
    <source>
        <dbReference type="EMBL" id="TMJ09874.1"/>
    </source>
</evidence>
<dbReference type="GO" id="GO:0015658">
    <property type="term" value="F:branched-chain amino acid transmembrane transporter activity"/>
    <property type="evidence" value="ECO:0007669"/>
    <property type="project" value="InterPro"/>
</dbReference>
<reference evidence="9 10" key="1">
    <citation type="journal article" date="2019" name="Nat. Microbiol.">
        <title>Mediterranean grassland soil C-N compound turnover is dependent on rainfall and depth, and is mediated by genomically divergent microorganisms.</title>
        <authorList>
            <person name="Diamond S."/>
            <person name="Andeer P.F."/>
            <person name="Li Z."/>
            <person name="Crits-Christoph A."/>
            <person name="Burstein D."/>
            <person name="Anantharaman K."/>
            <person name="Lane K.R."/>
            <person name="Thomas B.C."/>
            <person name="Pan C."/>
            <person name="Northen T.R."/>
            <person name="Banfield J.F."/>
        </authorList>
    </citation>
    <scope>NUCLEOTIDE SEQUENCE [LARGE SCALE GENOMIC DNA]</scope>
    <source>
        <strain evidence="7">NP_1</strain>
        <strain evidence="8">NP_2</strain>
    </source>
</reference>
<protein>
    <submittedName>
        <fullName evidence="7">Branched-chain amino acid ABC transporter permease</fullName>
    </submittedName>
</protein>
<accession>A0A537LMH0</accession>
<dbReference type="CDD" id="cd06581">
    <property type="entry name" value="TM_PBP1_LivM_like"/>
    <property type="match status" value="1"/>
</dbReference>
<name>A0A537LMH0_9BACT</name>
<evidence type="ECO:0000256" key="6">
    <source>
        <dbReference type="SAM" id="Phobius"/>
    </source>
</evidence>
<feature type="transmembrane region" description="Helical" evidence="6">
    <location>
        <begin position="42"/>
        <end position="66"/>
    </location>
</feature>
<evidence type="ECO:0000313" key="7">
    <source>
        <dbReference type="EMBL" id="TMJ09172.1"/>
    </source>
</evidence>
<proteinExistence type="predicted"/>
<comment type="subcellular location">
    <subcellularLocation>
        <location evidence="1">Cell membrane</location>
        <topology evidence="1">Multi-pass membrane protein</topology>
    </subcellularLocation>
</comment>
<keyword evidence="3 6" id="KW-0812">Transmembrane</keyword>
<feature type="transmembrane region" description="Helical" evidence="6">
    <location>
        <begin position="285"/>
        <end position="305"/>
    </location>
</feature>
<evidence type="ECO:0000313" key="9">
    <source>
        <dbReference type="Proteomes" id="UP000315217"/>
    </source>
</evidence>
<dbReference type="InterPro" id="IPR043428">
    <property type="entry name" value="LivM-like"/>
</dbReference>
<gene>
    <name evidence="7" type="ORF">E6G98_10335</name>
    <name evidence="8" type="ORF">E6G99_01965</name>
</gene>
<feature type="transmembrane region" description="Helical" evidence="6">
    <location>
        <begin position="517"/>
        <end position="534"/>
    </location>
</feature>
<sequence>MTRAGTAGGTWRSVVRTGALWGAGAVFLALVGLVEAVSRRQIVAGVLSLSYTFILLAGFGSGVQVSRRWAGLAAWQRLAGGAAAGALAGVLVGLLVVIGRLANLRPMLINASLPLYEILSFGRGLGGLPLMVLVQAAAGAIGAAMLLLPPAVRRPVIVGLGTAFVIGLFQDLVQLMLQSGVRAGLRSLLFTGEGLAPRGAVILMVLAAGGNIFWTRYRSPVRRWADRLAPPRRRALRGITLVALAGAILTLPWVTGLFISQVLVLVGLYTLMGLGLNLEVGFAGLLDLGFVAFFAIGAYTVGLLTTTGPLAVAHLSWWAVVPIATVVSLMAGVFFGLPILRIRGDYLAIATLGFGEIIRLLVLSDFLRPWLGGSQGVLGIPKPVLGGLEFRGPQQLFYLTLVASALVAFVAARLRDSRLGRAWMAVREDEDVAEALGINTVNVKLLAYGIGGAFAGISGAIFAVMLGSVFPHSFNVLISINVLALIIVGGMGSLPGVMVGSLALIGLPELLREFSDFRFLVYGAVLIVMMQFRPEGLWPTAVARRELHEGVPATAGGGVELAGAHEPDG</sequence>
<evidence type="ECO:0000256" key="5">
    <source>
        <dbReference type="ARBA" id="ARBA00023136"/>
    </source>
</evidence>
<keyword evidence="2" id="KW-1003">Cell membrane</keyword>
<dbReference type="InterPro" id="IPR001851">
    <property type="entry name" value="ABC_transp_permease"/>
</dbReference>
<feature type="transmembrane region" description="Helical" evidence="6">
    <location>
        <begin position="259"/>
        <end position="278"/>
    </location>
</feature>
<evidence type="ECO:0000256" key="4">
    <source>
        <dbReference type="ARBA" id="ARBA00022989"/>
    </source>
</evidence>
<dbReference type="Proteomes" id="UP000318661">
    <property type="component" value="Unassembled WGS sequence"/>
</dbReference>
<dbReference type="PANTHER" id="PTHR30482">
    <property type="entry name" value="HIGH-AFFINITY BRANCHED-CHAIN AMINO ACID TRANSPORT SYSTEM PERMEASE"/>
    <property type="match status" value="1"/>
</dbReference>
<feature type="transmembrane region" description="Helical" evidence="6">
    <location>
        <begin position="346"/>
        <end position="364"/>
    </location>
</feature>
<feature type="transmembrane region" description="Helical" evidence="6">
    <location>
        <begin position="78"/>
        <end position="101"/>
    </location>
</feature>
<feature type="transmembrane region" description="Helical" evidence="6">
    <location>
        <begin position="445"/>
        <end position="470"/>
    </location>
</feature>
<keyword evidence="4 6" id="KW-1133">Transmembrane helix</keyword>
<feature type="transmembrane region" description="Helical" evidence="6">
    <location>
        <begin position="195"/>
        <end position="214"/>
    </location>
</feature>
<dbReference type="GO" id="GO:0005886">
    <property type="term" value="C:plasma membrane"/>
    <property type="evidence" value="ECO:0007669"/>
    <property type="project" value="UniProtKB-SubCell"/>
</dbReference>
<dbReference type="EMBL" id="VBAI01000166">
    <property type="protein sequence ID" value="TMJ09172.1"/>
    <property type="molecule type" value="Genomic_DNA"/>
</dbReference>
<comment type="caution">
    <text evidence="7">The sequence shown here is derived from an EMBL/GenBank/DDBJ whole genome shotgun (WGS) entry which is preliminary data.</text>
</comment>
<feature type="transmembrane region" description="Helical" evidence="6">
    <location>
        <begin position="476"/>
        <end position="505"/>
    </location>
</feature>